<dbReference type="EMBL" id="RCTJ01000022">
    <property type="protein sequence ID" value="RLQ14014.1"/>
    <property type="molecule type" value="Genomic_DNA"/>
</dbReference>
<organism evidence="1 2">
    <name type="scientific">Geobacillus stearothermophilus</name>
    <name type="common">Bacillus stearothermophilus</name>
    <dbReference type="NCBI Taxonomy" id="1422"/>
    <lineage>
        <taxon>Bacteria</taxon>
        <taxon>Bacillati</taxon>
        <taxon>Bacillota</taxon>
        <taxon>Bacilli</taxon>
        <taxon>Bacillales</taxon>
        <taxon>Anoxybacillaceae</taxon>
        <taxon>Geobacillus</taxon>
    </lineage>
</organism>
<name>A0A3L7CXT9_GEOSE</name>
<dbReference type="RefSeq" id="WP_044743754.1">
    <property type="nucleotide sequence ID" value="NZ_JARMST010000005.1"/>
</dbReference>
<comment type="caution">
    <text evidence="1">The sequence shown here is derived from an EMBL/GenBank/DDBJ whole genome shotgun (WGS) entry which is preliminary data.</text>
</comment>
<dbReference type="AlphaFoldDB" id="A0A3L7CXT9"/>
<evidence type="ECO:0000313" key="2">
    <source>
        <dbReference type="Proteomes" id="UP000266922"/>
    </source>
</evidence>
<evidence type="ECO:0000313" key="1">
    <source>
        <dbReference type="EMBL" id="RLQ14014.1"/>
    </source>
</evidence>
<accession>A0A3L7CXT9</accession>
<sequence>MYIDKDKLKGLMEERANGGYRKFARMLGLDVAHLYRVLNSNSMAGPKFLGRLKKYCDENGLNFEEYIFLDDPLHAVNGSEEGSETVGSS</sequence>
<proteinExistence type="predicted"/>
<protein>
    <submittedName>
        <fullName evidence="1">Transcriptional regulator</fullName>
    </submittedName>
</protein>
<gene>
    <name evidence="1" type="ORF">D9548_07820</name>
</gene>
<reference evidence="1 2" key="1">
    <citation type="submission" date="2018-10" db="EMBL/GenBank/DDBJ databases">
        <title>Geobacillus stearothermophilus in processing lines of powdered infant formula.</title>
        <authorList>
            <person name="Rhee M.S."/>
            <person name="Choi I.-G."/>
            <person name="Cho T.J."/>
            <person name="Park B."/>
        </authorList>
    </citation>
    <scope>NUCLEOTIDE SEQUENCE [LARGE SCALE GENOMIC DNA]</scope>
    <source>
        <strain evidence="1 2">FHS-PPGT130</strain>
    </source>
</reference>
<dbReference type="Proteomes" id="UP000266922">
    <property type="component" value="Unassembled WGS sequence"/>
</dbReference>